<keyword evidence="1" id="KW-0862">Zinc</keyword>
<feature type="region of interest" description="Disordered" evidence="2">
    <location>
        <begin position="196"/>
        <end position="222"/>
    </location>
</feature>
<accession>A0ABQ7MTU1</accession>
<gene>
    <name evidence="5" type="primary">A04p034280.1_BraROA</name>
    <name evidence="5" type="ORF">IGI04_016735</name>
</gene>
<evidence type="ECO:0000313" key="6">
    <source>
        <dbReference type="Proteomes" id="UP000823674"/>
    </source>
</evidence>
<organism evidence="5 6">
    <name type="scientific">Brassica rapa subsp. trilocularis</name>
    <dbReference type="NCBI Taxonomy" id="1813537"/>
    <lineage>
        <taxon>Eukaryota</taxon>
        <taxon>Viridiplantae</taxon>
        <taxon>Streptophyta</taxon>
        <taxon>Embryophyta</taxon>
        <taxon>Tracheophyta</taxon>
        <taxon>Spermatophyta</taxon>
        <taxon>Magnoliopsida</taxon>
        <taxon>eudicotyledons</taxon>
        <taxon>Gunneridae</taxon>
        <taxon>Pentapetalae</taxon>
        <taxon>rosids</taxon>
        <taxon>malvids</taxon>
        <taxon>Brassicales</taxon>
        <taxon>Brassicaceae</taxon>
        <taxon>Brassiceae</taxon>
        <taxon>Brassica</taxon>
    </lineage>
</organism>
<comment type="caution">
    <text evidence="5">The sequence shown here is derived from an EMBL/GenBank/DDBJ whole genome shotgun (WGS) entry which is preliminary data.</text>
</comment>
<evidence type="ECO:0000313" key="5">
    <source>
        <dbReference type="EMBL" id="KAG5402128.1"/>
    </source>
</evidence>
<dbReference type="PROSITE" id="PS50089">
    <property type="entry name" value="ZF_RING_2"/>
    <property type="match status" value="1"/>
</dbReference>
<sequence>MFNNDTTTGAGAVVPTPSATVPSTIFPGTTITSNSTFIIIGPPPPFPAPPRSIDFTPIKLIFAVIAIFAVPALVYSLFFTAPCSSRRRNSSSSSRRSSSSSSDDPPHATVDVTPAEKDAATIVAPDVGKKFKKETHSEEIGNECTVCKSVLADGEEIRQLSACKHEFHVSCIEEWLQTRSNCPNCRADVPVKPTEADANVNGNVNVNRSGGGNRRVSATNRDDDWRQANRNALQHAHPTAYEDPMTIVRFIFFHEKQSNFRLIPGDLSARRYPLVLARPCRKPSGASSGLILTMFNVKWRVALRVLSF</sequence>
<name>A0ABQ7MTU1_BRACM</name>
<dbReference type="PANTHER" id="PTHR45676">
    <property type="entry name" value="RING-H2 FINGER PROTEIN ATL51-RELATED"/>
    <property type="match status" value="1"/>
</dbReference>
<feature type="compositionally biased region" description="Low complexity" evidence="2">
    <location>
        <begin position="199"/>
        <end position="208"/>
    </location>
</feature>
<feature type="transmembrane region" description="Helical" evidence="3">
    <location>
        <begin position="60"/>
        <end position="81"/>
    </location>
</feature>
<keyword evidence="3" id="KW-1133">Transmembrane helix</keyword>
<feature type="region of interest" description="Disordered" evidence="2">
    <location>
        <begin position="84"/>
        <end position="119"/>
    </location>
</feature>
<keyword evidence="1" id="KW-0479">Metal-binding</keyword>
<dbReference type="Proteomes" id="UP000823674">
    <property type="component" value="Chromosome A04"/>
</dbReference>
<dbReference type="SUPFAM" id="SSF57850">
    <property type="entry name" value="RING/U-box"/>
    <property type="match status" value="1"/>
</dbReference>
<keyword evidence="3" id="KW-0472">Membrane</keyword>
<keyword evidence="3" id="KW-0812">Transmembrane</keyword>
<evidence type="ECO:0000259" key="4">
    <source>
        <dbReference type="PROSITE" id="PS50089"/>
    </source>
</evidence>
<dbReference type="EMBL" id="JADBGQ010000004">
    <property type="protein sequence ID" value="KAG5402128.1"/>
    <property type="molecule type" value="Genomic_DNA"/>
</dbReference>
<dbReference type="Pfam" id="PF13639">
    <property type="entry name" value="zf-RING_2"/>
    <property type="match status" value="1"/>
</dbReference>
<dbReference type="SMART" id="SM00184">
    <property type="entry name" value="RING"/>
    <property type="match status" value="1"/>
</dbReference>
<dbReference type="Gene3D" id="3.30.40.10">
    <property type="entry name" value="Zinc/RING finger domain, C3HC4 (zinc finger)"/>
    <property type="match status" value="1"/>
</dbReference>
<dbReference type="InterPro" id="IPR013083">
    <property type="entry name" value="Znf_RING/FYVE/PHD"/>
</dbReference>
<protein>
    <recommendedName>
        <fullName evidence="4">RING-type domain-containing protein</fullName>
    </recommendedName>
</protein>
<feature type="compositionally biased region" description="Low complexity" evidence="2">
    <location>
        <begin position="90"/>
        <end position="102"/>
    </location>
</feature>
<evidence type="ECO:0000256" key="2">
    <source>
        <dbReference type="SAM" id="MobiDB-lite"/>
    </source>
</evidence>
<evidence type="ECO:0000256" key="3">
    <source>
        <dbReference type="SAM" id="Phobius"/>
    </source>
</evidence>
<keyword evidence="6" id="KW-1185">Reference proteome</keyword>
<feature type="domain" description="RING-type" evidence="4">
    <location>
        <begin position="144"/>
        <end position="186"/>
    </location>
</feature>
<reference evidence="5 6" key="1">
    <citation type="submission" date="2021-03" db="EMBL/GenBank/DDBJ databases">
        <authorList>
            <person name="King G.J."/>
            <person name="Bancroft I."/>
            <person name="Baten A."/>
            <person name="Bloomfield J."/>
            <person name="Borpatragohain P."/>
            <person name="He Z."/>
            <person name="Irish N."/>
            <person name="Irwin J."/>
            <person name="Liu K."/>
            <person name="Mauleon R.P."/>
            <person name="Moore J."/>
            <person name="Morris R."/>
            <person name="Ostergaard L."/>
            <person name="Wang B."/>
            <person name="Wells R."/>
        </authorList>
    </citation>
    <scope>NUCLEOTIDE SEQUENCE [LARGE SCALE GENOMIC DNA]</scope>
    <source>
        <strain evidence="5">R-o-18</strain>
        <tissue evidence="5">Leaf</tissue>
    </source>
</reference>
<proteinExistence type="predicted"/>
<keyword evidence="1" id="KW-0863">Zinc-finger</keyword>
<dbReference type="PANTHER" id="PTHR45676:SF88">
    <property type="entry name" value="RING-H2 FINGER PROTEIN ATL33"/>
    <property type="match status" value="1"/>
</dbReference>
<evidence type="ECO:0000256" key="1">
    <source>
        <dbReference type="PROSITE-ProRule" id="PRU00175"/>
    </source>
</evidence>
<dbReference type="InterPro" id="IPR001841">
    <property type="entry name" value="Znf_RING"/>
</dbReference>